<keyword evidence="3" id="KW-0804">Transcription</keyword>
<dbReference type="RefSeq" id="WP_132967744.1">
    <property type="nucleotide sequence ID" value="NZ_LEKL01000028.1"/>
</dbReference>
<dbReference type="AlphaFoldDB" id="A0A4R3Y3X0"/>
<keyword evidence="2" id="KW-0238">DNA-binding</keyword>
<dbReference type="Gene3D" id="1.10.1660.10">
    <property type="match status" value="1"/>
</dbReference>
<dbReference type="InterPro" id="IPR011791">
    <property type="entry name" value="CadR-PbrR"/>
</dbReference>
<reference evidence="6 8" key="2">
    <citation type="submission" date="2019-05" db="EMBL/GenBank/DDBJ databases">
        <title>Pasteurellaceae isolates from reptiles.</title>
        <authorList>
            <person name="Bojesen A.M."/>
            <person name="Lund E."/>
        </authorList>
    </citation>
    <scope>NUCLEOTIDE SEQUENCE [LARGE SCALE GENOMIC DNA]</scope>
    <source>
        <strain evidence="6 8">ELNT2x</strain>
    </source>
</reference>
<dbReference type="CDD" id="cd04784">
    <property type="entry name" value="HTH_CadR-PbrR"/>
    <property type="match status" value="1"/>
</dbReference>
<dbReference type="InterPro" id="IPR000551">
    <property type="entry name" value="MerR-type_HTH_dom"/>
</dbReference>
<sequence>MKIGDLAKQTGCPVETIRYYEREGLMPQAQRNLMNNYREYGTVHLERLVFIRRCRTLEMTQDEIRELLQAKADPNASCASINDLIDAHLSHVKARIAELQALKKQLGELRSQCGEIHRTQDCGILKGLERPNERDIAHSVSHIGKVCGRQ</sequence>
<dbReference type="SMART" id="SM00422">
    <property type="entry name" value="HTH_MERR"/>
    <property type="match status" value="1"/>
</dbReference>
<keyword evidence="1" id="KW-0805">Transcription regulation</keyword>
<dbReference type="Proteomes" id="UP000294619">
    <property type="component" value="Unassembled WGS sequence"/>
</dbReference>
<evidence type="ECO:0000313" key="5">
    <source>
        <dbReference type="EMBL" id="TCV84813.1"/>
    </source>
</evidence>
<proteinExistence type="predicted"/>
<name>A0A4R3Y3X0_9PAST</name>
<keyword evidence="8" id="KW-1185">Reference proteome</keyword>
<dbReference type="GO" id="GO:0046872">
    <property type="term" value="F:metal ion binding"/>
    <property type="evidence" value="ECO:0007669"/>
    <property type="project" value="InterPro"/>
</dbReference>
<evidence type="ECO:0000259" key="4">
    <source>
        <dbReference type="PROSITE" id="PS50937"/>
    </source>
</evidence>
<gene>
    <name evidence="6" type="primary">cadR</name>
    <name evidence="5" type="ORF">EDC16_11042</name>
    <name evidence="6" type="ORF">FHQ21_04735</name>
</gene>
<dbReference type="InterPro" id="IPR015358">
    <property type="entry name" value="Tscrpt_reg_MerR_DNA-bd"/>
</dbReference>
<dbReference type="Proteomes" id="UP000305526">
    <property type="component" value="Unassembled WGS sequence"/>
</dbReference>
<evidence type="ECO:0000313" key="6">
    <source>
        <dbReference type="EMBL" id="TNG92343.1"/>
    </source>
</evidence>
<dbReference type="InterPro" id="IPR047057">
    <property type="entry name" value="MerR_fam"/>
</dbReference>
<reference evidence="5 7" key="1">
    <citation type="submission" date="2019-03" db="EMBL/GenBank/DDBJ databases">
        <title>Genomic Encyclopedia of Type Strains, Phase IV (KMG-IV): sequencing the most valuable type-strain genomes for metagenomic binning, comparative biology and taxonomic classification.</title>
        <authorList>
            <person name="Goeker M."/>
        </authorList>
    </citation>
    <scope>NUCLEOTIDE SEQUENCE [LARGE SCALE GENOMIC DNA]</scope>
    <source>
        <strain evidence="5 7">DSM 28140</strain>
    </source>
</reference>
<feature type="domain" description="HTH merR-type" evidence="4">
    <location>
        <begin position="1"/>
        <end position="70"/>
    </location>
</feature>
<dbReference type="InterPro" id="IPR009061">
    <property type="entry name" value="DNA-bd_dom_put_sf"/>
</dbReference>
<dbReference type="PROSITE" id="PS50937">
    <property type="entry name" value="HTH_MERR_2"/>
    <property type="match status" value="1"/>
</dbReference>
<dbReference type="Pfam" id="PF09278">
    <property type="entry name" value="MerR-DNA-bind"/>
    <property type="match status" value="1"/>
</dbReference>
<evidence type="ECO:0000313" key="7">
    <source>
        <dbReference type="Proteomes" id="UP000294619"/>
    </source>
</evidence>
<organism evidence="5 7">
    <name type="scientific">Testudinibacter aquarius</name>
    <dbReference type="NCBI Taxonomy" id="1524974"/>
    <lineage>
        <taxon>Bacteria</taxon>
        <taxon>Pseudomonadati</taxon>
        <taxon>Pseudomonadota</taxon>
        <taxon>Gammaproteobacteria</taxon>
        <taxon>Pasteurellales</taxon>
        <taxon>Pasteurellaceae</taxon>
        <taxon>Testudinibacter</taxon>
    </lineage>
</organism>
<dbReference type="EMBL" id="SMCP01000010">
    <property type="protein sequence ID" value="TCV84813.1"/>
    <property type="molecule type" value="Genomic_DNA"/>
</dbReference>
<dbReference type="PANTHER" id="PTHR30204:SF92">
    <property type="entry name" value="HTH-TYPE TRANSCRIPTIONAL REGULATOR ZNTR"/>
    <property type="match status" value="1"/>
</dbReference>
<dbReference type="PANTHER" id="PTHR30204">
    <property type="entry name" value="REDOX-CYCLING DRUG-SENSING TRANSCRIPTIONAL ACTIVATOR SOXR"/>
    <property type="match status" value="1"/>
</dbReference>
<evidence type="ECO:0000313" key="8">
    <source>
        <dbReference type="Proteomes" id="UP000305526"/>
    </source>
</evidence>
<protein>
    <submittedName>
        <fullName evidence="5">Cd(II)/Pb(II)-responsive transcriptional regulator</fullName>
    </submittedName>
</protein>
<evidence type="ECO:0000256" key="3">
    <source>
        <dbReference type="ARBA" id="ARBA00023163"/>
    </source>
</evidence>
<dbReference type="GO" id="GO:0003700">
    <property type="term" value="F:DNA-binding transcription factor activity"/>
    <property type="evidence" value="ECO:0007669"/>
    <property type="project" value="InterPro"/>
</dbReference>
<dbReference type="EMBL" id="VDGV01000032">
    <property type="protein sequence ID" value="TNG92343.1"/>
    <property type="molecule type" value="Genomic_DNA"/>
</dbReference>
<accession>A0A4R3Y3X0</accession>
<dbReference type="NCBIfam" id="TIGR02047">
    <property type="entry name" value="CadR-PbrR"/>
    <property type="match status" value="1"/>
</dbReference>
<dbReference type="Pfam" id="PF00376">
    <property type="entry name" value="MerR"/>
    <property type="match status" value="1"/>
</dbReference>
<dbReference type="GO" id="GO:0045893">
    <property type="term" value="P:positive regulation of DNA-templated transcription"/>
    <property type="evidence" value="ECO:0007669"/>
    <property type="project" value="InterPro"/>
</dbReference>
<evidence type="ECO:0000256" key="1">
    <source>
        <dbReference type="ARBA" id="ARBA00023015"/>
    </source>
</evidence>
<comment type="caution">
    <text evidence="5">The sequence shown here is derived from an EMBL/GenBank/DDBJ whole genome shotgun (WGS) entry which is preliminary data.</text>
</comment>
<dbReference type="SUPFAM" id="SSF46955">
    <property type="entry name" value="Putative DNA-binding domain"/>
    <property type="match status" value="1"/>
</dbReference>
<evidence type="ECO:0000256" key="2">
    <source>
        <dbReference type="ARBA" id="ARBA00023125"/>
    </source>
</evidence>
<dbReference type="GO" id="GO:0003677">
    <property type="term" value="F:DNA binding"/>
    <property type="evidence" value="ECO:0007669"/>
    <property type="project" value="UniProtKB-KW"/>
</dbReference>